<evidence type="ECO:0000313" key="2">
    <source>
        <dbReference type="EMBL" id="TDD84556.1"/>
    </source>
</evidence>
<gene>
    <name evidence="2" type="ORF">E1202_22990</name>
</gene>
<keyword evidence="1" id="KW-0812">Transmembrane</keyword>
<accession>A0A4R5BHP5</accession>
<dbReference type="Pfam" id="PF14325">
    <property type="entry name" value="DUF4383"/>
    <property type="match status" value="1"/>
</dbReference>
<feature type="transmembrane region" description="Helical" evidence="1">
    <location>
        <begin position="82"/>
        <end position="102"/>
    </location>
</feature>
<reference evidence="2 3" key="1">
    <citation type="submission" date="2019-03" db="EMBL/GenBank/DDBJ databases">
        <title>Draft genome sequences of novel Actinobacteria.</title>
        <authorList>
            <person name="Sahin N."/>
            <person name="Ay H."/>
            <person name="Saygin H."/>
        </authorList>
    </citation>
    <scope>NUCLEOTIDE SEQUENCE [LARGE SCALE GENOMIC DNA]</scope>
    <source>
        <strain evidence="2 3">5K548</strain>
    </source>
</reference>
<evidence type="ECO:0000313" key="3">
    <source>
        <dbReference type="Proteomes" id="UP000294723"/>
    </source>
</evidence>
<feature type="transmembrane region" description="Helical" evidence="1">
    <location>
        <begin position="146"/>
        <end position="165"/>
    </location>
</feature>
<protein>
    <submittedName>
        <fullName evidence="2">DUF4383 domain-containing protein</fullName>
    </submittedName>
</protein>
<keyword evidence="1" id="KW-1133">Transmembrane helix</keyword>
<keyword evidence="1" id="KW-0472">Membrane</keyword>
<dbReference type="EMBL" id="SMLA01000043">
    <property type="protein sequence ID" value="TDD84556.1"/>
    <property type="molecule type" value="Genomic_DNA"/>
</dbReference>
<feature type="transmembrane region" description="Helical" evidence="1">
    <location>
        <begin position="48"/>
        <end position="70"/>
    </location>
</feature>
<name>A0A4R5BHP5_9PSEU</name>
<sequence length="195" mass="21235">MIELRATWRARLRPAFVCRPRARVCLGPRLRGAQVVAERVTGPLGWRLVHAVEGVLLMVLGAAGLIALTVPPEDQPLVVFELNPAHAVLLLVTGVLAVVSTWSLRTIRWFAAAELVVFLVLFLYGTAQSTANESSTIFALDPPENFLHAALALLGFIVLCGAYVVPGSAGRRRLITTMHRPKAREARSGEEDTPR</sequence>
<dbReference type="AlphaFoldDB" id="A0A4R5BHP5"/>
<proteinExistence type="predicted"/>
<dbReference type="RefSeq" id="WP_132685209.1">
    <property type="nucleotide sequence ID" value="NZ_SMLA01000043.1"/>
</dbReference>
<comment type="caution">
    <text evidence="2">The sequence shown here is derived from an EMBL/GenBank/DDBJ whole genome shotgun (WGS) entry which is preliminary data.</text>
</comment>
<evidence type="ECO:0000256" key="1">
    <source>
        <dbReference type="SAM" id="Phobius"/>
    </source>
</evidence>
<keyword evidence="3" id="KW-1185">Reference proteome</keyword>
<dbReference type="Proteomes" id="UP000294723">
    <property type="component" value="Unassembled WGS sequence"/>
</dbReference>
<feature type="transmembrane region" description="Helical" evidence="1">
    <location>
        <begin position="109"/>
        <end position="126"/>
    </location>
</feature>
<organism evidence="2 3">
    <name type="scientific">Saccharopolyspora karakumensis</name>
    <dbReference type="NCBI Taxonomy" id="2530386"/>
    <lineage>
        <taxon>Bacteria</taxon>
        <taxon>Bacillati</taxon>
        <taxon>Actinomycetota</taxon>
        <taxon>Actinomycetes</taxon>
        <taxon>Pseudonocardiales</taxon>
        <taxon>Pseudonocardiaceae</taxon>
        <taxon>Saccharopolyspora</taxon>
    </lineage>
</organism>